<dbReference type="Proteomes" id="UP000515908">
    <property type="component" value="Chromosome 12"/>
</dbReference>
<proteinExistence type="predicted"/>
<reference evidence="1 2" key="1">
    <citation type="submission" date="2020-08" db="EMBL/GenBank/DDBJ databases">
        <authorList>
            <person name="Newling K."/>
            <person name="Davey J."/>
            <person name="Forrester S."/>
        </authorList>
    </citation>
    <scope>NUCLEOTIDE SEQUENCE [LARGE SCALE GENOMIC DNA]</scope>
    <source>
        <strain evidence="2">Crithidia deanei Carvalho (ATCC PRA-265)</strain>
    </source>
</reference>
<dbReference type="VEuPathDB" id="TriTrypDB:ADEAN_000626900"/>
<dbReference type="AlphaFoldDB" id="A0A7G2CGA1"/>
<dbReference type="OrthoDB" id="275909at2759"/>
<evidence type="ECO:0000313" key="2">
    <source>
        <dbReference type="Proteomes" id="UP000515908"/>
    </source>
</evidence>
<dbReference type="EMBL" id="LR877156">
    <property type="protein sequence ID" value="CAD2218776.1"/>
    <property type="molecule type" value="Genomic_DNA"/>
</dbReference>
<organism evidence="1 2">
    <name type="scientific">Angomonas deanei</name>
    <dbReference type="NCBI Taxonomy" id="59799"/>
    <lineage>
        <taxon>Eukaryota</taxon>
        <taxon>Discoba</taxon>
        <taxon>Euglenozoa</taxon>
        <taxon>Kinetoplastea</taxon>
        <taxon>Metakinetoplastina</taxon>
        <taxon>Trypanosomatida</taxon>
        <taxon>Trypanosomatidae</taxon>
        <taxon>Strigomonadinae</taxon>
        <taxon>Angomonas</taxon>
    </lineage>
</organism>
<sequence length="224" mass="25977">MRRTLLFSSAVFQNPHVPRVGRFYPEVLENICLLNKERRKRMRYYGSYPHGYNDRVFFYSAMGGTRGGKRGSYTIIERSHSPKQTTHPGRKDKKVKVRTVKTNGDAMYAGLGGFYRVGWDQSISSTNMINDSSLKNWAKEIEKDAAIEFAESWGLKYVVLDEVRKPSVDQCMYFTHSLFAHKFHWSPEPPTNHAVGDAEFQWKGDEQFDYKDFGARMAKAPRRK</sequence>
<accession>A0A7G2CGA1</accession>
<evidence type="ECO:0000313" key="1">
    <source>
        <dbReference type="EMBL" id="CAD2218776.1"/>
    </source>
</evidence>
<keyword evidence="2" id="KW-1185">Reference proteome</keyword>
<name>A0A7G2CGA1_9TRYP</name>
<protein>
    <submittedName>
        <fullName evidence="1">Uncharacterized protein</fullName>
    </submittedName>
</protein>
<gene>
    <name evidence="1" type="ORF">ADEAN_000626900</name>
</gene>